<dbReference type="AlphaFoldDB" id="A0A101JRD4"/>
<dbReference type="PANTHER" id="PTHR43174:SF1">
    <property type="entry name" value="UDP-N-ACETYLGLUCOSAMINE 2-EPIMERASE"/>
    <property type="match status" value="1"/>
</dbReference>
<dbReference type="RefSeq" id="WP_059138472.1">
    <property type="nucleotide sequence ID" value="NZ_LMBR01000046.1"/>
</dbReference>
<dbReference type="Gene3D" id="3.40.50.2000">
    <property type="entry name" value="Glycogen Phosphorylase B"/>
    <property type="match status" value="2"/>
</dbReference>
<feature type="domain" description="UDP-N-acetylglucosamine 2-epimerase" evidence="2">
    <location>
        <begin position="23"/>
        <end position="365"/>
    </location>
</feature>
<protein>
    <submittedName>
        <fullName evidence="3">UDP-N-acetyl glucosamine 2-epimerase</fullName>
    </submittedName>
</protein>
<dbReference type="EMBL" id="LMBR01000046">
    <property type="protein sequence ID" value="KUL31685.1"/>
    <property type="molecule type" value="Genomic_DNA"/>
</dbReference>
<dbReference type="Pfam" id="PF02350">
    <property type="entry name" value="Epimerase_2"/>
    <property type="match status" value="1"/>
</dbReference>
<name>A0A101JRD4_CHLLI</name>
<organism evidence="3 4">
    <name type="scientific">Chlorobium limicola</name>
    <dbReference type="NCBI Taxonomy" id="1092"/>
    <lineage>
        <taxon>Bacteria</taxon>
        <taxon>Pseudomonadati</taxon>
        <taxon>Chlorobiota</taxon>
        <taxon>Chlorobiia</taxon>
        <taxon>Chlorobiales</taxon>
        <taxon>Chlorobiaceae</taxon>
        <taxon>Chlorobium/Pelodictyon group</taxon>
        <taxon>Chlorobium</taxon>
    </lineage>
</organism>
<sequence>MKKLLLAAGGKPGALLLAPLYNALKKNGTFKPVAVFAAAKSAEPLSRELATCFGIGEAGHTITLGEDSPGQQLAAVITGMETIIEREQPTLVMVCGSDNAALGAALAATKLGVPVAVADAGLRCHDRSDADEINRILIDSIADLHFISEHSGEYNLINEGVADEKVFFSGNLSIDTLAVLMEQAERDTIAAELGLQPKKYALVLLNPAGAIAAREPLEMTLRLLKKMSGLTTVLVPLAAGLDELMKQHKLDKAFGGVEGLVMIAHPGHAGLLTLLRDSVLLITDSEELQAESTVMNVPCLTMMDNTARPATIEIGTNVLVGIDEEDIMSRIHDILHSGEHADSSKRNKIPEKWDGAAASRIVEVLGRVL</sequence>
<evidence type="ECO:0000313" key="4">
    <source>
        <dbReference type="Proteomes" id="UP000053937"/>
    </source>
</evidence>
<dbReference type="SUPFAM" id="SSF53756">
    <property type="entry name" value="UDP-Glycosyltransferase/glycogen phosphorylase"/>
    <property type="match status" value="1"/>
</dbReference>
<evidence type="ECO:0000259" key="2">
    <source>
        <dbReference type="Pfam" id="PF02350"/>
    </source>
</evidence>
<dbReference type="GO" id="GO:0016853">
    <property type="term" value="F:isomerase activity"/>
    <property type="evidence" value="ECO:0007669"/>
    <property type="project" value="UniProtKB-KW"/>
</dbReference>
<dbReference type="Proteomes" id="UP000053937">
    <property type="component" value="Unassembled WGS sequence"/>
</dbReference>
<keyword evidence="4" id="KW-1185">Reference proteome</keyword>
<dbReference type="OrthoDB" id="9803238at2"/>
<proteinExistence type="inferred from homology"/>
<comment type="similarity">
    <text evidence="1">Belongs to the UDP-N-acetylglucosamine 2-epimerase family.</text>
</comment>
<accession>A0A101JRD4</accession>
<evidence type="ECO:0000313" key="3">
    <source>
        <dbReference type="EMBL" id="KUL31685.1"/>
    </source>
</evidence>
<comment type="caution">
    <text evidence="3">The sequence shown here is derived from an EMBL/GenBank/DDBJ whole genome shotgun (WGS) entry which is preliminary data.</text>
</comment>
<dbReference type="InterPro" id="IPR029767">
    <property type="entry name" value="WecB-like"/>
</dbReference>
<dbReference type="InterPro" id="IPR003331">
    <property type="entry name" value="UDP_GlcNAc_Epimerase_2_dom"/>
</dbReference>
<reference evidence="3 4" key="1">
    <citation type="submission" date="2015-10" db="EMBL/GenBank/DDBJ databases">
        <title>Draft Genome Sequence of Chlorobium limicola strain Frasassi Growing under Artificial Lighting in the Frasassi Cave System.</title>
        <authorList>
            <person name="Mansor M."/>
            <person name="Macalady J."/>
        </authorList>
    </citation>
    <scope>NUCLEOTIDE SEQUENCE [LARGE SCALE GENOMIC DNA]</scope>
    <source>
        <strain evidence="3 4">Frasassi</strain>
    </source>
</reference>
<evidence type="ECO:0000256" key="1">
    <source>
        <dbReference type="RuleBase" id="RU003513"/>
    </source>
</evidence>
<keyword evidence="1" id="KW-0413">Isomerase</keyword>
<dbReference type="PANTHER" id="PTHR43174">
    <property type="entry name" value="UDP-N-ACETYLGLUCOSAMINE 2-EPIMERASE"/>
    <property type="match status" value="1"/>
</dbReference>
<gene>
    <name evidence="3" type="ORF">ASB62_02460</name>
</gene>